<sequence>MSDSGYSVDSLGVKSKIASFEAFNETVRNTDSPERRSNTGSVASQGSVASSKVSKKKAHRPVDPEPSREHSATGVASQSRKSRLQRALNEKQRPEPGSLMQKRQNAKGRRLASIQQQQQQQTRQASSASADNASFAEPRQEQQQPSSRHGNSRSQQLSPTKGLTSPSSLSQTRSPNRRQTQQPPPGNKQKNSNLTLSPNMMVATAAARQHRASNYASNYSQQQQQLSFSSSGEQDASVATGRSSKASKTSKGTMSRFHKLKMKGMDHAKLAQKRKQAVQNSNRFNNNNNSNRSERTQQQDASTPKEPNAASPVRNQRSPRHQPEAMPANQQSPRQHQQQTMPAQAQGSPDQPLTDDDATLTSVARLFEQPNDPSSQQQQFVVEQTPTNQTPSSVSQTPAGKPPLLWSAGGEEKSDKAAEFSHVSSANHNNSVGIYPRPSSSSEFEPEVSPHHLPMNSHNPYAMPKSSSPQHSLRQHQQPYHQHFQQQQPYHHHQSPQPYGGNYTPNRSPSQQQQQYQQQYSPPQAPMMSSHDPGGNGGLMRRSAGSYASQNGHQHFYQSSSTTRLDDDDRTFDYGVRDDDSQGSTTFQQQLLEAERKAREQSHISENNTVSNMSQQTDSVSRRHGKGLRDTTSPLLKTEEPMDQYRQSLESPAMKTAAGVIGAATVGCIVIGPVGMLLGAAAVGIGVGVMQIPEEQRSNMADKATEALTKVQKQALDASEVLSNSCATTYKDSGIADHIPAEMTQFCAVSEDHVDPVDVISPDIKSQDSEAGRIDQVTGPCGGGVVGVGGGDLPRLKNHHDSRKPASPNQSRSLRNKKVACLRHVRIVPVSEIHGMDPVLQPRAWLDVLASADTSDDEKSEAMEEILILAKDKQRARIFLEEGILDSIMWILSRYFEKVNRKSSDDHWAHPEITVQEKNMAKLASTCCVTLGKAHCAAIHTEGDLLLMSLYERGTVPEERQLAQMLYEVPHHTRVTKTNDPTIVDPSMEVFALKQLTLPQAEDLAKSVKELADGKVI</sequence>
<comment type="caution">
    <text evidence="2">The sequence shown here is derived from an EMBL/GenBank/DDBJ whole genome shotgun (WGS) entry which is preliminary data.</text>
</comment>
<dbReference type="OrthoDB" id="48606at2759"/>
<feature type="compositionally biased region" description="Polar residues" evidence="1">
    <location>
        <begin position="371"/>
        <end position="398"/>
    </location>
</feature>
<feature type="compositionally biased region" description="Polar residues" evidence="1">
    <location>
        <begin position="188"/>
        <end position="198"/>
    </location>
</feature>
<dbReference type="Proteomes" id="UP001153069">
    <property type="component" value="Unassembled WGS sequence"/>
</dbReference>
<keyword evidence="3" id="KW-1185">Reference proteome</keyword>
<feature type="compositionally biased region" description="Basic and acidic residues" evidence="1">
    <location>
        <begin position="60"/>
        <end position="71"/>
    </location>
</feature>
<feature type="compositionally biased region" description="Low complexity" evidence="1">
    <location>
        <begin position="40"/>
        <end position="52"/>
    </location>
</feature>
<feature type="compositionally biased region" description="Low complexity" evidence="1">
    <location>
        <begin position="508"/>
        <end position="522"/>
    </location>
</feature>
<feature type="compositionally biased region" description="Basic and acidic residues" evidence="1">
    <location>
        <begin position="410"/>
        <end position="419"/>
    </location>
</feature>
<feature type="compositionally biased region" description="Polar residues" evidence="1">
    <location>
        <begin position="141"/>
        <end position="181"/>
    </location>
</feature>
<feature type="compositionally biased region" description="Low complexity" evidence="1">
    <location>
        <begin position="212"/>
        <end position="231"/>
    </location>
</feature>
<feature type="region of interest" description="Disordered" evidence="1">
    <location>
        <begin position="18"/>
        <end position="634"/>
    </location>
</feature>
<dbReference type="AlphaFoldDB" id="A0A9N8DPY5"/>
<accession>A0A9N8DPY5</accession>
<feature type="compositionally biased region" description="Low complexity" evidence="1">
    <location>
        <begin position="280"/>
        <end position="291"/>
    </location>
</feature>
<feature type="compositionally biased region" description="Low complexity" evidence="1">
    <location>
        <begin position="421"/>
        <end position="443"/>
    </location>
</feature>
<feature type="compositionally biased region" description="Polar residues" evidence="1">
    <location>
        <begin position="604"/>
        <end position="619"/>
    </location>
</feature>
<feature type="compositionally biased region" description="Low complexity" evidence="1">
    <location>
        <begin position="335"/>
        <end position="346"/>
    </location>
</feature>
<feature type="compositionally biased region" description="Basic and acidic residues" evidence="1">
    <location>
        <begin position="593"/>
        <end position="603"/>
    </location>
</feature>
<feature type="compositionally biased region" description="Basic and acidic residues" evidence="1">
    <location>
        <begin position="564"/>
        <end position="580"/>
    </location>
</feature>
<feature type="compositionally biased region" description="Polar residues" evidence="1">
    <location>
        <begin position="546"/>
        <end position="558"/>
    </location>
</feature>
<name>A0A9N8DPY5_9STRA</name>
<evidence type="ECO:0000313" key="2">
    <source>
        <dbReference type="EMBL" id="CAB9506987.1"/>
    </source>
</evidence>
<reference evidence="2" key="1">
    <citation type="submission" date="2020-06" db="EMBL/GenBank/DDBJ databases">
        <authorList>
            <consortium name="Plant Systems Biology data submission"/>
        </authorList>
    </citation>
    <scope>NUCLEOTIDE SEQUENCE</scope>
    <source>
        <strain evidence="2">D6</strain>
    </source>
</reference>
<feature type="compositionally biased region" description="Low complexity" evidence="1">
    <location>
        <begin position="475"/>
        <end position="499"/>
    </location>
</feature>
<feature type="compositionally biased region" description="Polar residues" evidence="1">
    <location>
        <begin position="582"/>
        <end position="591"/>
    </location>
</feature>
<feature type="compositionally biased region" description="Polar residues" evidence="1">
    <location>
        <begin position="240"/>
        <end position="253"/>
    </location>
</feature>
<dbReference type="EMBL" id="CAICTM010000286">
    <property type="protein sequence ID" value="CAB9506987.1"/>
    <property type="molecule type" value="Genomic_DNA"/>
</dbReference>
<gene>
    <name evidence="2" type="ORF">SEMRO_287_G108680.1</name>
</gene>
<evidence type="ECO:0000256" key="1">
    <source>
        <dbReference type="SAM" id="MobiDB-lite"/>
    </source>
</evidence>
<feature type="compositionally biased region" description="Low complexity" evidence="1">
    <location>
        <begin position="112"/>
        <end position="136"/>
    </location>
</feature>
<proteinExistence type="predicted"/>
<evidence type="ECO:0000313" key="3">
    <source>
        <dbReference type="Proteomes" id="UP001153069"/>
    </source>
</evidence>
<organism evidence="2 3">
    <name type="scientific">Seminavis robusta</name>
    <dbReference type="NCBI Taxonomy" id="568900"/>
    <lineage>
        <taxon>Eukaryota</taxon>
        <taxon>Sar</taxon>
        <taxon>Stramenopiles</taxon>
        <taxon>Ochrophyta</taxon>
        <taxon>Bacillariophyta</taxon>
        <taxon>Bacillariophyceae</taxon>
        <taxon>Bacillariophycidae</taxon>
        <taxon>Naviculales</taxon>
        <taxon>Naviculaceae</taxon>
        <taxon>Seminavis</taxon>
    </lineage>
</organism>
<protein>
    <submittedName>
        <fullName evidence="2">Uncharacterized protein</fullName>
    </submittedName>
</protein>
<feature type="region of interest" description="Disordered" evidence="1">
    <location>
        <begin position="789"/>
        <end position="815"/>
    </location>
</feature>